<dbReference type="AlphaFoldDB" id="A0A9D9DLH8"/>
<proteinExistence type="predicted"/>
<evidence type="ECO:0008006" key="9">
    <source>
        <dbReference type="Google" id="ProtNLM"/>
    </source>
</evidence>
<dbReference type="PANTHER" id="PTHR31018:SF3">
    <property type="entry name" value="RECEPTOR PROTEIN-TYROSINE KINASE"/>
    <property type="match status" value="1"/>
</dbReference>
<protein>
    <recommendedName>
        <fullName evidence="9">Receptor L-domain domain-containing protein</fullName>
    </recommendedName>
</protein>
<name>A0A9D9DLH8_9BACT</name>
<evidence type="ECO:0000313" key="8">
    <source>
        <dbReference type="Proteomes" id="UP000823635"/>
    </source>
</evidence>
<keyword evidence="4 6" id="KW-0732">Signal</keyword>
<dbReference type="PROSITE" id="PS51257">
    <property type="entry name" value="PROKAR_LIPOPROTEIN"/>
    <property type="match status" value="1"/>
</dbReference>
<evidence type="ECO:0000256" key="1">
    <source>
        <dbReference type="ARBA" id="ARBA00004191"/>
    </source>
</evidence>
<dbReference type="Gene3D" id="2.60.40.2340">
    <property type="match status" value="1"/>
</dbReference>
<feature type="signal peptide" evidence="6">
    <location>
        <begin position="1"/>
        <end position="19"/>
    </location>
</feature>
<accession>A0A9D9DLH8</accession>
<reference evidence="7" key="2">
    <citation type="journal article" date="2021" name="PeerJ">
        <title>Extensive microbial diversity within the chicken gut microbiome revealed by metagenomics and culture.</title>
        <authorList>
            <person name="Gilroy R."/>
            <person name="Ravi A."/>
            <person name="Getino M."/>
            <person name="Pursley I."/>
            <person name="Horton D.L."/>
            <person name="Alikhan N.F."/>
            <person name="Baker D."/>
            <person name="Gharbi K."/>
            <person name="Hall N."/>
            <person name="Watson M."/>
            <person name="Adriaenssens E.M."/>
            <person name="Foster-Nyarko E."/>
            <person name="Jarju S."/>
            <person name="Secka A."/>
            <person name="Antonio M."/>
            <person name="Oren A."/>
            <person name="Chaudhuri R.R."/>
            <person name="La Ragione R."/>
            <person name="Hildebrand F."/>
            <person name="Pallen M.J."/>
        </authorList>
    </citation>
    <scope>NUCLEOTIDE SEQUENCE</scope>
    <source>
        <strain evidence="7">15467</strain>
    </source>
</reference>
<gene>
    <name evidence="7" type="ORF">IAC68_02800</name>
</gene>
<dbReference type="InterPro" id="IPR036941">
    <property type="entry name" value="Rcpt_L-dom_sf"/>
</dbReference>
<evidence type="ECO:0000256" key="2">
    <source>
        <dbReference type="ARBA" id="ARBA00022512"/>
    </source>
</evidence>
<sequence length="676" mass="73020">MKKISIIMFLSLAASLFTACDKENNDFIGSDNYLNSFSLEKDGVVYHAEIINNLITLTVPQEADLQGATARYEICELATISPDPATVEEWNQACLFTVTSYSGQARNYNYSVVRDEKVSGGNVILATQAELEAFAAEKVKILEGNLIIGEKTVPATEYDTVKNLSSLASLTEVRGNIVINNSFGGMNLDGLHNVRYAGNLYIGDEENAFDNGKESLLSIELPALETVAGQITVNSEKVGRICLNALSEVMSLYVNGKSVNEISLPLLKTVYGNLTVSSGTTASGANGEITEFSLPALENVGGNLTLQTLSNLSSLSLPVLKTISGKLNFKLLPLVEIISFPALERVGGTIAVPYDMSGLKSLQMPGLKEAGAIDIDGRNNAPIIETLDFSSLEQVNGAFALSYLNIASLSLTSLFSVDGTFDLRYMQSLKELDLPLLKTCNGTFYLYYMEGPEILDISTVENLSELSITGSPAIKKCKVPAKVGEIVINAASQVAEAIPMEGLEEVENFTLSNFRNTELTLEGYATAIKGELKISAAYASRISMPDIKTLGKLSLSFSSTLKNLEMPSLEKIGIFEIKTPLDVESINVPRLEEVTESLLISGVSSYNQSRVSITDLDFLSSLKVAGSVTIEYCGNLTDFSGLKNILDSISGERWSVTNCAYNPTYEDMVAGKYILE</sequence>
<evidence type="ECO:0000313" key="7">
    <source>
        <dbReference type="EMBL" id="MBO8428848.1"/>
    </source>
</evidence>
<evidence type="ECO:0000256" key="6">
    <source>
        <dbReference type="SAM" id="SignalP"/>
    </source>
</evidence>
<dbReference type="InterPro" id="IPR051648">
    <property type="entry name" value="CWI-Assembly_Regulator"/>
</dbReference>
<dbReference type="SUPFAM" id="SSF52058">
    <property type="entry name" value="L domain-like"/>
    <property type="match status" value="2"/>
</dbReference>
<dbReference type="Proteomes" id="UP000823635">
    <property type="component" value="Unassembled WGS sequence"/>
</dbReference>
<evidence type="ECO:0000256" key="5">
    <source>
        <dbReference type="ARBA" id="ARBA00023180"/>
    </source>
</evidence>
<dbReference type="PANTHER" id="PTHR31018">
    <property type="entry name" value="SPORULATION-SPECIFIC PROTEIN-RELATED"/>
    <property type="match status" value="1"/>
</dbReference>
<organism evidence="7 8">
    <name type="scientific">Candidatus Egerieousia excrementavium</name>
    <dbReference type="NCBI Taxonomy" id="2840778"/>
    <lineage>
        <taxon>Bacteria</taxon>
        <taxon>Pseudomonadati</taxon>
        <taxon>Bacteroidota</taxon>
        <taxon>Bacteroidia</taxon>
        <taxon>Bacteroidales</taxon>
        <taxon>Candidatus Egerieousia</taxon>
    </lineage>
</organism>
<evidence type="ECO:0000256" key="4">
    <source>
        <dbReference type="ARBA" id="ARBA00022729"/>
    </source>
</evidence>
<comment type="subcellular location">
    <subcellularLocation>
        <location evidence="1">Secreted</location>
        <location evidence="1">Cell wall</location>
    </subcellularLocation>
</comment>
<evidence type="ECO:0000256" key="3">
    <source>
        <dbReference type="ARBA" id="ARBA00022525"/>
    </source>
</evidence>
<dbReference type="GO" id="GO:0030313">
    <property type="term" value="C:cell envelope"/>
    <property type="evidence" value="ECO:0007669"/>
    <property type="project" value="UniProtKB-SubCell"/>
</dbReference>
<reference evidence="7" key="1">
    <citation type="submission" date="2020-10" db="EMBL/GenBank/DDBJ databases">
        <authorList>
            <person name="Gilroy R."/>
        </authorList>
    </citation>
    <scope>NUCLEOTIDE SEQUENCE</scope>
    <source>
        <strain evidence="7">15467</strain>
    </source>
</reference>
<dbReference type="Gene3D" id="3.80.20.20">
    <property type="entry name" value="Receptor L-domain"/>
    <property type="match status" value="2"/>
</dbReference>
<keyword evidence="2" id="KW-0134">Cell wall</keyword>
<dbReference type="EMBL" id="JADINB010000066">
    <property type="protein sequence ID" value="MBO8428848.1"/>
    <property type="molecule type" value="Genomic_DNA"/>
</dbReference>
<keyword evidence="3" id="KW-0964">Secreted</keyword>
<feature type="chain" id="PRO_5039392095" description="Receptor L-domain domain-containing protein" evidence="6">
    <location>
        <begin position="20"/>
        <end position="676"/>
    </location>
</feature>
<comment type="caution">
    <text evidence="7">The sequence shown here is derived from an EMBL/GenBank/DDBJ whole genome shotgun (WGS) entry which is preliminary data.</text>
</comment>
<keyword evidence="5" id="KW-0325">Glycoprotein</keyword>